<dbReference type="RefSeq" id="WP_188848323.1">
    <property type="nucleotide sequence ID" value="NZ_BMQS01000003.1"/>
</dbReference>
<dbReference type="AlphaFoldDB" id="A0A348B5A4"/>
<name>A0A348B5A4_9CREN</name>
<dbReference type="Proteomes" id="UP000616143">
    <property type="component" value="Unassembled WGS sequence"/>
</dbReference>
<gene>
    <name evidence="2" type="ORF">GCM10007116_03360</name>
    <name evidence="1" type="ORF">HS1genome_1745</name>
</gene>
<reference evidence="2" key="1">
    <citation type="journal article" date="2014" name="Int. J. Syst. Evol. Microbiol.">
        <title>Complete genome sequence of Corynebacterium casei LMG S-19264T (=DSM 44701T), isolated from a smear-ripened cheese.</title>
        <authorList>
            <consortium name="US DOE Joint Genome Institute (JGI-PGF)"/>
            <person name="Walter F."/>
            <person name="Albersmeier A."/>
            <person name="Kalinowski J."/>
            <person name="Ruckert C."/>
        </authorList>
    </citation>
    <scope>NUCLEOTIDE SEQUENCE</scope>
    <source>
        <strain evidence="2">JCM 31740</strain>
    </source>
</reference>
<dbReference type="KEGG" id="sacd:HS1genome_1745"/>
<organism evidence="1 3">
    <name type="scientific">Sulfodiicoccus acidiphilus</name>
    <dbReference type="NCBI Taxonomy" id="1670455"/>
    <lineage>
        <taxon>Archaea</taxon>
        <taxon>Thermoproteota</taxon>
        <taxon>Thermoprotei</taxon>
        <taxon>Sulfolobales</taxon>
        <taxon>Sulfolobaceae</taxon>
        <taxon>Sulfodiicoccus</taxon>
    </lineage>
</organism>
<reference evidence="1" key="3">
    <citation type="journal article" date="2019" name="BMC Res. Notes">
        <title>Complete genome sequence of the Sulfodiicoccus acidiphilus strain HS-1T, the first crenarchaeon that lacks polB3, isolated from an acidic hot spring in Ohwaku-dani, Hakone, Japan.</title>
        <authorList>
            <person name="Sakai H.D."/>
            <person name="Kurosawa N."/>
        </authorList>
    </citation>
    <scope>NUCLEOTIDE SEQUENCE</scope>
    <source>
        <strain evidence="1">HS-1</strain>
    </source>
</reference>
<reference evidence="2" key="4">
    <citation type="submission" date="2020-09" db="EMBL/GenBank/DDBJ databases">
        <authorList>
            <person name="Sun Q."/>
            <person name="Ohkuma M."/>
        </authorList>
    </citation>
    <scope>NUCLEOTIDE SEQUENCE</scope>
    <source>
        <strain evidence="2">JCM 31740</strain>
    </source>
</reference>
<dbReference type="Proteomes" id="UP000276741">
    <property type="component" value="Chromosome"/>
</dbReference>
<protein>
    <submittedName>
        <fullName evidence="1">Uncharacterized protein</fullName>
    </submittedName>
</protein>
<evidence type="ECO:0000313" key="2">
    <source>
        <dbReference type="EMBL" id="GGT88872.1"/>
    </source>
</evidence>
<dbReference type="EMBL" id="BMQS01000003">
    <property type="protein sequence ID" value="GGT88872.1"/>
    <property type="molecule type" value="Genomic_DNA"/>
</dbReference>
<evidence type="ECO:0000313" key="3">
    <source>
        <dbReference type="Proteomes" id="UP000276741"/>
    </source>
</evidence>
<reference evidence="3" key="2">
    <citation type="submission" date="2018-04" db="EMBL/GenBank/DDBJ databases">
        <title>Complete genome sequence of Sulfodiicoccus acidiphilus strain HS-1.</title>
        <authorList>
            <person name="Sakai H.D."/>
            <person name="Kurosawa N."/>
        </authorList>
    </citation>
    <scope>NUCLEOTIDE SEQUENCE [LARGE SCALE GENOMIC DNA]</scope>
    <source>
        <strain evidence="3">HS-1</strain>
    </source>
</reference>
<accession>A0A348B5A4</accession>
<keyword evidence="3" id="KW-1185">Reference proteome</keyword>
<evidence type="ECO:0000313" key="1">
    <source>
        <dbReference type="EMBL" id="BBD73356.1"/>
    </source>
</evidence>
<sequence length="62" mass="7248">MSVSKFKVFSTHGIERLLSFTECSLMIQVRKKQFSVPDERITSDCQLRTTLIKQYPGYFTNI</sequence>
<dbReference type="EMBL" id="AP018553">
    <property type="protein sequence ID" value="BBD73356.1"/>
    <property type="molecule type" value="Genomic_DNA"/>
</dbReference>
<proteinExistence type="predicted"/>